<accession>A0ABP7TJV9</accession>
<evidence type="ECO:0000313" key="2">
    <source>
        <dbReference type="Proteomes" id="UP001501469"/>
    </source>
</evidence>
<reference evidence="2" key="1">
    <citation type="journal article" date="2019" name="Int. J. Syst. Evol. Microbiol.">
        <title>The Global Catalogue of Microorganisms (GCM) 10K type strain sequencing project: providing services to taxonomists for standard genome sequencing and annotation.</title>
        <authorList>
            <consortium name="The Broad Institute Genomics Platform"/>
            <consortium name="The Broad Institute Genome Sequencing Center for Infectious Disease"/>
            <person name="Wu L."/>
            <person name="Ma J."/>
        </authorList>
    </citation>
    <scope>NUCLEOTIDE SEQUENCE [LARGE SCALE GENOMIC DNA]</scope>
    <source>
        <strain evidence="2">JCM 17225</strain>
    </source>
</reference>
<dbReference type="RefSeq" id="WP_345050879.1">
    <property type="nucleotide sequence ID" value="NZ_BAABDK010000010.1"/>
</dbReference>
<sequence length="134" mass="14885">MSSFRCLLLLAGQELPVVHCAYQFSQPTAQRGRVAAKVRSGLITLELDVPHDDQLLAWATDPQKKLGGTLLFLETNRPTFSEQLEFEDAFCVSYQEDFRSGAESAGAYRCTLQLSAAKLVLGTVERDSTWAQTR</sequence>
<dbReference type="Proteomes" id="UP001501469">
    <property type="component" value="Unassembled WGS sequence"/>
</dbReference>
<dbReference type="EMBL" id="BAABDK010000010">
    <property type="protein sequence ID" value="GAA4027402.1"/>
    <property type="molecule type" value="Genomic_DNA"/>
</dbReference>
<keyword evidence="2" id="KW-1185">Reference proteome</keyword>
<dbReference type="Pfam" id="PF17642">
    <property type="entry name" value="TssD"/>
    <property type="match status" value="1"/>
</dbReference>
<gene>
    <name evidence="1" type="ORF">GCM10022409_09240</name>
</gene>
<proteinExistence type="predicted"/>
<protein>
    <recommendedName>
        <fullName evidence="3">Immunoglobulin V-set domain-containing protein</fullName>
    </recommendedName>
</protein>
<dbReference type="InterPro" id="IPR041408">
    <property type="entry name" value="Hcp_Tssd"/>
</dbReference>
<evidence type="ECO:0008006" key="3">
    <source>
        <dbReference type="Google" id="ProtNLM"/>
    </source>
</evidence>
<organism evidence="1 2">
    <name type="scientific">Hymenobacter glaciei</name>
    <dbReference type="NCBI Taxonomy" id="877209"/>
    <lineage>
        <taxon>Bacteria</taxon>
        <taxon>Pseudomonadati</taxon>
        <taxon>Bacteroidota</taxon>
        <taxon>Cytophagia</taxon>
        <taxon>Cytophagales</taxon>
        <taxon>Hymenobacteraceae</taxon>
        <taxon>Hymenobacter</taxon>
    </lineage>
</organism>
<evidence type="ECO:0000313" key="1">
    <source>
        <dbReference type="EMBL" id="GAA4027402.1"/>
    </source>
</evidence>
<comment type="caution">
    <text evidence="1">The sequence shown here is derived from an EMBL/GenBank/DDBJ whole genome shotgun (WGS) entry which is preliminary data.</text>
</comment>
<name>A0ABP7TJV9_9BACT</name>